<evidence type="ECO:0000259" key="2">
    <source>
        <dbReference type="Pfam" id="PF09603"/>
    </source>
</evidence>
<reference evidence="4" key="1">
    <citation type="submission" date="2017-09" db="EMBL/GenBank/DDBJ databases">
        <title>Depth-based differentiation of microbial function through sediment-hosted aquifers and enrichment of novel symbionts in the deep terrestrial subsurface.</title>
        <authorList>
            <person name="Probst A.J."/>
            <person name="Ladd B."/>
            <person name="Jarett J.K."/>
            <person name="Geller-Mcgrath D.E."/>
            <person name="Sieber C.M.K."/>
            <person name="Emerson J.B."/>
            <person name="Anantharaman K."/>
            <person name="Thomas B.C."/>
            <person name="Malmstrom R."/>
            <person name="Stieglmeier M."/>
            <person name="Klingl A."/>
            <person name="Woyke T."/>
            <person name="Ryan C.M."/>
            <person name="Banfield J.F."/>
        </authorList>
    </citation>
    <scope>NUCLEOTIDE SEQUENCE [LARGE SCALE GENOMIC DNA]</scope>
</reference>
<evidence type="ECO:0000256" key="1">
    <source>
        <dbReference type="SAM" id="Phobius"/>
    </source>
</evidence>
<dbReference type="NCBIfam" id="TIGR02145">
    <property type="entry name" value="Fib_succ_major"/>
    <property type="match status" value="1"/>
</dbReference>
<dbReference type="SUPFAM" id="SSF54523">
    <property type="entry name" value="Pili subunits"/>
    <property type="match status" value="1"/>
</dbReference>
<protein>
    <recommendedName>
        <fullName evidence="2">Fibrobacter succinogenes major paralogous domain-containing protein</fullName>
    </recommendedName>
</protein>
<dbReference type="InterPro" id="IPR011871">
    <property type="entry name" value="Fib_succ_major"/>
</dbReference>
<dbReference type="NCBIfam" id="TIGR02532">
    <property type="entry name" value="IV_pilin_GFxxxE"/>
    <property type="match status" value="1"/>
</dbReference>
<dbReference type="Pfam" id="PF07963">
    <property type="entry name" value="N_methyl"/>
    <property type="match status" value="1"/>
</dbReference>
<proteinExistence type="predicted"/>
<accession>A0A2M6WP94</accession>
<feature type="domain" description="Fibrobacter succinogenes major paralogous" evidence="2">
    <location>
        <begin position="191"/>
        <end position="368"/>
    </location>
</feature>
<dbReference type="InterPro" id="IPR012902">
    <property type="entry name" value="N_methyl_site"/>
</dbReference>
<dbReference type="InterPro" id="IPR045584">
    <property type="entry name" value="Pilin-like"/>
</dbReference>
<comment type="caution">
    <text evidence="3">The sequence shown here is derived from an EMBL/GenBank/DDBJ whole genome shotgun (WGS) entry which is preliminary data.</text>
</comment>
<gene>
    <name evidence="3" type="ORF">COT98_02605</name>
</gene>
<dbReference type="AlphaFoldDB" id="A0A2M6WP94"/>
<dbReference type="EMBL" id="PFAQ01000041">
    <property type="protein sequence ID" value="PIT94609.1"/>
    <property type="molecule type" value="Genomic_DNA"/>
</dbReference>
<sequence length="370" mass="39341">MKRQAFTLFEMLLSVAIIAILTGIMTPIFLSFQARNDVDIAAMALVQGLRRAEQLSRNGEGDSTWGVNLASGAITIFKGTTFATRDISSDEIFSIPSTISFAGIGTSTLVFGKLYGLPTASSTITLISINNETRTVNVNPKGSVELAGVAISTSGAGPSFTCGTPVVVTSTAEHVCSEVSPSFDTCTYNTVQIGPQCWMKQNINVGTRISGTSAYQTNNSLLEKFCYSDNSANCQPYGGLYEFNEMVQYSGAEGARGICPTGWHVPTDAEWSTLISYLTTNGYSGTEGNALKASPATWDGNNAFNFTGLPNGYLSSSWTYTGLTTVAYFRSSTLNGGSNTWDRTLGSGVVTVNRLSDTLTTGTSVRCLMD</sequence>
<name>A0A2M6WP94_9BACT</name>
<organism evidence="3 4">
    <name type="scientific">Candidatus Falkowbacteria bacterium CG10_big_fil_rev_8_21_14_0_10_39_9</name>
    <dbReference type="NCBI Taxonomy" id="1974566"/>
    <lineage>
        <taxon>Bacteria</taxon>
        <taxon>Candidatus Falkowiibacteriota</taxon>
    </lineage>
</organism>
<keyword evidence="1" id="KW-0812">Transmembrane</keyword>
<keyword evidence="1" id="KW-0472">Membrane</keyword>
<evidence type="ECO:0000313" key="3">
    <source>
        <dbReference type="EMBL" id="PIT94609.1"/>
    </source>
</evidence>
<dbReference type="Proteomes" id="UP000228900">
    <property type="component" value="Unassembled WGS sequence"/>
</dbReference>
<dbReference type="Pfam" id="PF09603">
    <property type="entry name" value="Fib_succ_major"/>
    <property type="match status" value="1"/>
</dbReference>
<keyword evidence="1" id="KW-1133">Transmembrane helix</keyword>
<dbReference type="Gene3D" id="3.30.700.10">
    <property type="entry name" value="Glycoprotein, Type 4 Pilin"/>
    <property type="match status" value="1"/>
</dbReference>
<feature type="transmembrane region" description="Helical" evidence="1">
    <location>
        <begin position="12"/>
        <end position="32"/>
    </location>
</feature>
<evidence type="ECO:0000313" key="4">
    <source>
        <dbReference type="Proteomes" id="UP000228900"/>
    </source>
</evidence>